<dbReference type="EMBL" id="CWGI01000001">
    <property type="protein sequence ID" value="CRX37038.1"/>
    <property type="molecule type" value="Genomic_DNA"/>
</dbReference>
<reference evidence="3" key="1">
    <citation type="submission" date="2015-05" db="EMBL/GenBank/DDBJ databases">
        <authorList>
            <person name="Collingro A."/>
        </authorList>
    </citation>
    <scope>NUCLEOTIDE SEQUENCE [LARGE SCALE GENOMIC DNA]</scope>
    <source>
        <strain evidence="3">Ps</strain>
    </source>
</reference>
<keyword evidence="3" id="KW-1185">Reference proteome</keyword>
<dbReference type="SMART" id="SM00507">
    <property type="entry name" value="HNHc"/>
    <property type="match status" value="1"/>
</dbReference>
<keyword evidence="2" id="KW-0255">Endonuclease</keyword>
<dbReference type="GO" id="GO:0008270">
    <property type="term" value="F:zinc ion binding"/>
    <property type="evidence" value="ECO:0007669"/>
    <property type="project" value="InterPro"/>
</dbReference>
<dbReference type="GO" id="GO:0003676">
    <property type="term" value="F:nucleic acid binding"/>
    <property type="evidence" value="ECO:0007669"/>
    <property type="project" value="InterPro"/>
</dbReference>
<dbReference type="GO" id="GO:0004519">
    <property type="term" value="F:endonuclease activity"/>
    <property type="evidence" value="ECO:0007669"/>
    <property type="project" value="UniProtKB-KW"/>
</dbReference>
<organism evidence="2 3">
    <name type="scientific">Candidatus Hepatoplasma crinochetorum</name>
    <dbReference type="NCBI Taxonomy" id="295596"/>
    <lineage>
        <taxon>Bacteria</taxon>
        <taxon>Bacillati</taxon>
        <taxon>Mycoplasmatota</taxon>
        <taxon>Mollicutes</taxon>
        <taxon>Candidatus Hepatoplasmataceae</taxon>
        <taxon>Candidatus Hepatoplasma</taxon>
    </lineage>
</organism>
<dbReference type="Proteomes" id="UP000242141">
    <property type="component" value="Unassembled WGS sequence"/>
</dbReference>
<evidence type="ECO:0000313" key="3">
    <source>
        <dbReference type="Proteomes" id="UP000242141"/>
    </source>
</evidence>
<evidence type="ECO:0000313" key="2">
    <source>
        <dbReference type="EMBL" id="CRX37038.1"/>
    </source>
</evidence>
<dbReference type="Gene3D" id="1.10.30.50">
    <property type="match status" value="1"/>
</dbReference>
<sequence length="243" mass="28287">MGKTILSREKAVELIQEVFKDNNFASLSLQQIFENKKLAKYKSQYKNEESYQSAIKWNLEVNSKDSKLWDQKNNIFENRNIGEGIWGVVGDKFHQYEEISSTNKKKDSKKDDSIFEKIKKEIKKITKPKKIEKESNSSNQMNSELDDDLKLIVTKKVTLNEELASEIKERANGKCEYCGQETFKDDHNENYLEVHHITFLSNGGEDQKDNLIALCPTCHRRAHSSSDKEEFKEELINIVKDKN</sequence>
<keyword evidence="2" id="KW-0378">Hydrolase</keyword>
<protein>
    <submittedName>
        <fullName evidence="2">| / putative restriction endonuclease / 528551:529285 Forward</fullName>
    </submittedName>
</protein>
<dbReference type="AlphaFoldDB" id="A0A0G7ZN19"/>
<accession>A0A0G7ZN19</accession>
<feature type="domain" description="HNH nuclease" evidence="1">
    <location>
        <begin position="162"/>
        <end position="220"/>
    </location>
</feature>
<dbReference type="CDD" id="cd00085">
    <property type="entry name" value="HNHc"/>
    <property type="match status" value="1"/>
</dbReference>
<name>A0A0G7ZN19_9MOLU</name>
<gene>
    <name evidence="2" type="ORF">HEPPS_02420</name>
</gene>
<evidence type="ECO:0000259" key="1">
    <source>
        <dbReference type="SMART" id="SM00507"/>
    </source>
</evidence>
<dbReference type="InterPro" id="IPR003615">
    <property type="entry name" value="HNH_nuc"/>
</dbReference>
<keyword evidence="2" id="KW-0540">Nuclease</keyword>
<dbReference type="Pfam" id="PF01844">
    <property type="entry name" value="HNH"/>
    <property type="match status" value="1"/>
</dbReference>
<dbReference type="InterPro" id="IPR002711">
    <property type="entry name" value="HNH"/>
</dbReference>
<proteinExistence type="predicted"/>